<accession>A0ABT2YL97</accession>
<name>A0ABT2YL97_9BURK</name>
<organism evidence="1 2">
    <name type="scientific">Roseateles oligotrophus</name>
    <dbReference type="NCBI Taxonomy" id="1769250"/>
    <lineage>
        <taxon>Bacteria</taxon>
        <taxon>Pseudomonadati</taxon>
        <taxon>Pseudomonadota</taxon>
        <taxon>Betaproteobacteria</taxon>
        <taxon>Burkholderiales</taxon>
        <taxon>Sphaerotilaceae</taxon>
        <taxon>Roseateles</taxon>
    </lineage>
</organism>
<keyword evidence="2" id="KW-1185">Reference proteome</keyword>
<gene>
    <name evidence="1" type="ORF">LNV07_21530</name>
</gene>
<evidence type="ECO:0000313" key="1">
    <source>
        <dbReference type="EMBL" id="MCV2370675.1"/>
    </source>
</evidence>
<proteinExistence type="predicted"/>
<reference evidence="1 2" key="1">
    <citation type="submission" date="2021-11" db="EMBL/GenBank/DDBJ databases">
        <authorList>
            <person name="Liang Q."/>
            <person name="Mou H."/>
            <person name="Liu Z."/>
        </authorList>
    </citation>
    <scope>NUCLEOTIDE SEQUENCE [LARGE SCALE GENOMIC DNA]</scope>
    <source>
        <strain evidence="1 2">CHU3</strain>
    </source>
</reference>
<comment type="caution">
    <text evidence="1">The sequence shown here is derived from an EMBL/GenBank/DDBJ whole genome shotgun (WGS) entry which is preliminary data.</text>
</comment>
<sequence length="422" mass="46254">MRLVSIRRILLGLSLGILLLLGSVVALSLQATALIAVAPELRPADIKQAKDFLRRNDPRQLDSDAQRLLNLREQELNLMLGQAAKLYAHAAAQVQLRPGRAVFRASFPLPKLAVWLNIDAELQDGDGMPEITRLRIGRLPVPAWLANLAMRRAVQQLPAALDLQLAEASVLDMVERVGFGAELLHVKYRWKKDSMERVMSSLWPAAEQQRALAYQEHLAAWVQTLPPGQPVSLATLMPPMFVLAQQRSTGLSAQAAAENRAAILTLALYATGESWARVMPATQAWPRATPLQVTLNGREDFAMHFLVSAALAVEGGGPLADAIGVYKELSDSRGGSGFSFNDIAADRAGTRFGLLSEQSPETLQTRIGRGLPERAFMPDVADLPEFLNEREFLQRYGGVDGPAYRQMMKDIEARLSALSLSN</sequence>
<dbReference type="Proteomes" id="UP001209701">
    <property type="component" value="Unassembled WGS sequence"/>
</dbReference>
<protein>
    <submittedName>
        <fullName evidence="1">Uncharacterized protein</fullName>
    </submittedName>
</protein>
<evidence type="ECO:0000313" key="2">
    <source>
        <dbReference type="Proteomes" id="UP001209701"/>
    </source>
</evidence>
<dbReference type="RefSeq" id="WP_263573264.1">
    <property type="nucleotide sequence ID" value="NZ_JAJIRN010000010.1"/>
</dbReference>
<dbReference type="EMBL" id="JAJIRN010000010">
    <property type="protein sequence ID" value="MCV2370675.1"/>
    <property type="molecule type" value="Genomic_DNA"/>
</dbReference>